<feature type="compositionally biased region" description="Basic residues" evidence="5">
    <location>
        <begin position="569"/>
        <end position="582"/>
    </location>
</feature>
<dbReference type="CDD" id="cd06257">
    <property type="entry name" value="DnaJ"/>
    <property type="match status" value="1"/>
</dbReference>
<feature type="region of interest" description="Disordered" evidence="5">
    <location>
        <begin position="554"/>
        <end position="582"/>
    </location>
</feature>
<dbReference type="InterPro" id="IPR022755">
    <property type="entry name" value="Znf_C2H2_jaz"/>
</dbReference>
<feature type="coiled-coil region" evidence="4">
    <location>
        <begin position="122"/>
        <end position="149"/>
    </location>
</feature>
<dbReference type="InterPro" id="IPR001623">
    <property type="entry name" value="DnaJ_domain"/>
</dbReference>
<dbReference type="Pfam" id="PF21884">
    <property type="entry name" value="ZUO1-like_ZHD"/>
    <property type="match status" value="1"/>
</dbReference>
<dbReference type="Pfam" id="PF12171">
    <property type="entry name" value="zf-C2H2_jaz"/>
    <property type="match status" value="1"/>
</dbReference>
<sequence length="582" mass="65887">MRTCYYELLGVERSADTADLKRAYRKKALELHPDKNMHRIEESTILFAQIQQAYEVLSDDHERSWYDSHREAILRGDDDPGAEPSAAAAYMDITTVDVLMRYFAASAYTGFSDGPESFFSIYANLFRRLEEEEEEAANADAEALTTDEHELFASRANFGTSNDSYEGQPRAFYAKFMNFATVKSFRWHDKHRLGDAPDRRIRRLMEKDNRRARELARRDFNDCVRSLAEFLRKRDPRYKGWKERAEKEAKEKVVEERKRRKADTRREREKRAETYVVPDWAQVKDHEHDVGHDEEVLEDELFCIACNKAFRSENQFENHEQSKKHIRNVELLREQLLEDDDILEDGNEDDEDDWELADGDTDAGADTQENPNDAEPIKPPAPQPPADDALPPLSADESGDQNEEEEIVVTAARQRRKKDKKKKGKTLPRFGHAESSSASEAEVEHMSADVPVTSCNAKAEEQEVENEEDEDGEDNHLSSSSSTDRGDGPPHTTSQPASPTPAAEPPKLRAKDKRAQRRAARTATTNVCNVCAAPFPSRGKLFEHIKATGHALAAEAGAGPAAVDVGKSAKGKKAKKRRGLRD</sequence>
<dbReference type="SUPFAM" id="SSF46565">
    <property type="entry name" value="Chaperone J-domain"/>
    <property type="match status" value="1"/>
</dbReference>
<dbReference type="AlphaFoldDB" id="A0AAD5TPF2"/>
<accession>A0AAD5TPF2</accession>
<feature type="region of interest" description="Disordered" evidence="5">
    <location>
        <begin position="343"/>
        <end position="524"/>
    </location>
</feature>
<dbReference type="SMART" id="SM00355">
    <property type="entry name" value="ZnF_C2H2"/>
    <property type="match status" value="2"/>
</dbReference>
<dbReference type="SMART" id="SM00271">
    <property type="entry name" value="DnaJ"/>
    <property type="match status" value="1"/>
</dbReference>
<dbReference type="GO" id="GO:0005737">
    <property type="term" value="C:cytoplasm"/>
    <property type="evidence" value="ECO:0007669"/>
    <property type="project" value="TreeGrafter"/>
</dbReference>
<evidence type="ECO:0000256" key="5">
    <source>
        <dbReference type="SAM" id="MobiDB-lite"/>
    </source>
</evidence>
<dbReference type="GO" id="GO:0003676">
    <property type="term" value="F:nucleic acid binding"/>
    <property type="evidence" value="ECO:0007669"/>
    <property type="project" value="InterPro"/>
</dbReference>
<feature type="compositionally biased region" description="Basic residues" evidence="5">
    <location>
        <begin position="413"/>
        <end position="426"/>
    </location>
</feature>
<evidence type="ECO:0000256" key="1">
    <source>
        <dbReference type="ARBA" id="ARBA00022723"/>
    </source>
</evidence>
<keyword evidence="3" id="KW-0862">Zinc</keyword>
<dbReference type="PANTHER" id="PTHR44029">
    <property type="entry name" value="DNAJ HOMOLOG SUBFAMILY C MEMBER 21"/>
    <property type="match status" value="1"/>
</dbReference>
<feature type="compositionally biased region" description="Acidic residues" evidence="5">
    <location>
        <begin position="343"/>
        <end position="363"/>
    </location>
</feature>
<evidence type="ECO:0000256" key="3">
    <source>
        <dbReference type="ARBA" id="ARBA00022833"/>
    </source>
</evidence>
<keyword evidence="2" id="KW-0863">Zinc-finger</keyword>
<dbReference type="EMBL" id="JADGJQ010000007">
    <property type="protein sequence ID" value="KAJ3183053.1"/>
    <property type="molecule type" value="Genomic_DNA"/>
</dbReference>
<dbReference type="Proteomes" id="UP001212152">
    <property type="component" value="Unassembled WGS sequence"/>
</dbReference>
<feature type="compositionally biased region" description="Acidic residues" evidence="5">
    <location>
        <begin position="397"/>
        <end position="407"/>
    </location>
</feature>
<dbReference type="PROSITE" id="PS00636">
    <property type="entry name" value="DNAJ_1"/>
    <property type="match status" value="1"/>
</dbReference>
<dbReference type="PRINTS" id="PR00625">
    <property type="entry name" value="JDOMAIN"/>
</dbReference>
<proteinExistence type="predicted"/>
<comment type="caution">
    <text evidence="7">The sequence shown here is derived from an EMBL/GenBank/DDBJ whole genome shotgun (WGS) entry which is preliminary data.</text>
</comment>
<dbReference type="PROSITE" id="PS00028">
    <property type="entry name" value="ZINC_FINGER_C2H2_1"/>
    <property type="match status" value="2"/>
</dbReference>
<gene>
    <name evidence="7" type="ORF">HDU87_007475</name>
</gene>
<protein>
    <recommendedName>
        <fullName evidence="6">J domain-containing protein</fullName>
    </recommendedName>
</protein>
<dbReference type="Pfam" id="PF00226">
    <property type="entry name" value="DnaJ"/>
    <property type="match status" value="1"/>
</dbReference>
<name>A0AAD5TPF2_9FUNG</name>
<keyword evidence="1" id="KW-0479">Metal-binding</keyword>
<dbReference type="Gene3D" id="1.10.287.110">
    <property type="entry name" value="DnaJ domain"/>
    <property type="match status" value="1"/>
</dbReference>
<feature type="compositionally biased region" description="Low complexity" evidence="5">
    <location>
        <begin position="554"/>
        <end position="568"/>
    </location>
</feature>
<dbReference type="SUPFAM" id="SSF57667">
    <property type="entry name" value="beta-beta-alpha zinc fingers"/>
    <property type="match status" value="1"/>
</dbReference>
<dbReference type="PANTHER" id="PTHR44029:SF1">
    <property type="entry name" value="DNAJ HOMOLOG SUBFAMILY C MEMBER 21"/>
    <property type="match status" value="1"/>
</dbReference>
<feature type="compositionally biased region" description="Low complexity" evidence="5">
    <location>
        <begin position="386"/>
        <end position="396"/>
    </location>
</feature>
<reference evidence="7" key="1">
    <citation type="submission" date="2020-05" db="EMBL/GenBank/DDBJ databases">
        <title>Phylogenomic resolution of chytrid fungi.</title>
        <authorList>
            <person name="Stajich J.E."/>
            <person name="Amses K."/>
            <person name="Simmons R."/>
            <person name="Seto K."/>
            <person name="Myers J."/>
            <person name="Bonds A."/>
            <person name="Quandt C.A."/>
            <person name="Barry K."/>
            <person name="Liu P."/>
            <person name="Grigoriev I."/>
            <person name="Longcore J.E."/>
            <person name="James T.Y."/>
        </authorList>
    </citation>
    <scope>NUCLEOTIDE SEQUENCE</scope>
    <source>
        <strain evidence="7">JEL0379</strain>
    </source>
</reference>
<dbReference type="SMART" id="SM00451">
    <property type="entry name" value="ZnF_U1"/>
    <property type="match status" value="1"/>
</dbReference>
<evidence type="ECO:0000259" key="6">
    <source>
        <dbReference type="PROSITE" id="PS50076"/>
    </source>
</evidence>
<dbReference type="InterPro" id="IPR051964">
    <property type="entry name" value="Chaperone_stress_response"/>
</dbReference>
<keyword evidence="4" id="KW-0175">Coiled coil</keyword>
<feature type="compositionally biased region" description="Basic residues" evidence="5">
    <location>
        <begin position="508"/>
        <end position="520"/>
    </location>
</feature>
<dbReference type="InterPro" id="IPR036869">
    <property type="entry name" value="J_dom_sf"/>
</dbReference>
<dbReference type="InterPro" id="IPR036236">
    <property type="entry name" value="Znf_C2H2_sf"/>
</dbReference>
<dbReference type="Gene3D" id="3.30.160.60">
    <property type="entry name" value="Classic Zinc Finger"/>
    <property type="match status" value="1"/>
</dbReference>
<feature type="domain" description="J" evidence="6">
    <location>
        <begin position="4"/>
        <end position="70"/>
    </location>
</feature>
<evidence type="ECO:0000256" key="2">
    <source>
        <dbReference type="ARBA" id="ARBA00022771"/>
    </source>
</evidence>
<evidence type="ECO:0000256" key="4">
    <source>
        <dbReference type="SAM" id="Coils"/>
    </source>
</evidence>
<organism evidence="7 8">
    <name type="scientific">Geranomyces variabilis</name>
    <dbReference type="NCBI Taxonomy" id="109894"/>
    <lineage>
        <taxon>Eukaryota</taxon>
        <taxon>Fungi</taxon>
        <taxon>Fungi incertae sedis</taxon>
        <taxon>Chytridiomycota</taxon>
        <taxon>Chytridiomycota incertae sedis</taxon>
        <taxon>Chytridiomycetes</taxon>
        <taxon>Spizellomycetales</taxon>
        <taxon>Powellomycetaceae</taxon>
        <taxon>Geranomyces</taxon>
    </lineage>
</organism>
<keyword evidence="8" id="KW-1185">Reference proteome</keyword>
<feature type="compositionally biased region" description="Acidic residues" evidence="5">
    <location>
        <begin position="462"/>
        <end position="473"/>
    </location>
</feature>
<dbReference type="InterPro" id="IPR003604">
    <property type="entry name" value="Matrin/U1-like-C_Znf_C2H2"/>
</dbReference>
<evidence type="ECO:0000313" key="7">
    <source>
        <dbReference type="EMBL" id="KAJ3183053.1"/>
    </source>
</evidence>
<dbReference type="InterPro" id="IPR054076">
    <property type="entry name" value="ZUO1-like_ZHD"/>
</dbReference>
<dbReference type="InterPro" id="IPR013087">
    <property type="entry name" value="Znf_C2H2_type"/>
</dbReference>
<dbReference type="InterPro" id="IPR018253">
    <property type="entry name" value="DnaJ_domain_CS"/>
</dbReference>
<dbReference type="PROSITE" id="PS50076">
    <property type="entry name" value="DNAJ_2"/>
    <property type="match status" value="1"/>
</dbReference>
<evidence type="ECO:0000313" key="8">
    <source>
        <dbReference type="Proteomes" id="UP001212152"/>
    </source>
</evidence>
<dbReference type="GO" id="GO:0008270">
    <property type="term" value="F:zinc ion binding"/>
    <property type="evidence" value="ECO:0007669"/>
    <property type="project" value="UniProtKB-KW"/>
</dbReference>